<sequence>MVVSTSVMFLDMLSEAIRRKGQTEPILEFEICEYNGSVKSLEERSNRIRHFNSASSGPKVLLMSATSGGTRLNVTGASHIIICEPFWTLGDKVQIVGRCHHLGQKKTLHIWDIFAGTSEIDVMLGGSAQRKARFAELMNQRFISKEPNTLLAGVMA</sequence>
<keyword evidence="1" id="KW-0378">Hydrolase</keyword>
<dbReference type="Proteomes" id="UP001498421">
    <property type="component" value="Unassembled WGS sequence"/>
</dbReference>
<evidence type="ECO:0000259" key="2">
    <source>
        <dbReference type="PROSITE" id="PS51194"/>
    </source>
</evidence>
<dbReference type="PROSITE" id="PS51194">
    <property type="entry name" value="HELICASE_CTER"/>
    <property type="match status" value="1"/>
</dbReference>
<dbReference type="PANTHER" id="PTHR10799">
    <property type="entry name" value="SNF2/RAD54 HELICASE FAMILY"/>
    <property type="match status" value="1"/>
</dbReference>
<dbReference type="Pfam" id="PF00271">
    <property type="entry name" value="Helicase_C"/>
    <property type="match status" value="1"/>
</dbReference>
<evidence type="ECO:0000313" key="4">
    <source>
        <dbReference type="Proteomes" id="UP001498421"/>
    </source>
</evidence>
<name>A0ABR1ID11_9HYPO</name>
<protein>
    <recommendedName>
        <fullName evidence="2">Helicase C-terminal domain-containing protein</fullName>
    </recommendedName>
</protein>
<dbReference type="InterPro" id="IPR049730">
    <property type="entry name" value="SNF2/RAD54-like_C"/>
</dbReference>
<accession>A0ABR1ID11</accession>
<feature type="domain" description="Helicase C-terminal" evidence="2">
    <location>
        <begin position="1"/>
        <end position="155"/>
    </location>
</feature>
<evidence type="ECO:0000256" key="1">
    <source>
        <dbReference type="ARBA" id="ARBA00022801"/>
    </source>
</evidence>
<dbReference type="EMBL" id="JAZAVK010000016">
    <property type="protein sequence ID" value="KAK7430837.1"/>
    <property type="molecule type" value="Genomic_DNA"/>
</dbReference>
<keyword evidence="4" id="KW-1185">Reference proteome</keyword>
<comment type="caution">
    <text evidence="3">The sequence shown here is derived from an EMBL/GenBank/DDBJ whole genome shotgun (WGS) entry which is preliminary data.</text>
</comment>
<dbReference type="CDD" id="cd18793">
    <property type="entry name" value="SF2_C_SNF"/>
    <property type="match status" value="1"/>
</dbReference>
<reference evidence="3 4" key="1">
    <citation type="journal article" date="2025" name="Microbiol. Resour. Announc.">
        <title>Draft genome sequences for Neonectria magnoliae and Neonectria punicea, canker pathogens of Liriodendron tulipifera and Acer saccharum in West Virginia.</title>
        <authorList>
            <person name="Petronek H.M."/>
            <person name="Kasson M.T."/>
            <person name="Metheny A.M."/>
            <person name="Stauder C.M."/>
            <person name="Lovett B."/>
            <person name="Lynch S.C."/>
            <person name="Garnas J.R."/>
            <person name="Kasson L.R."/>
            <person name="Stajich J.E."/>
        </authorList>
    </citation>
    <scope>NUCLEOTIDE SEQUENCE [LARGE SCALE GENOMIC DNA]</scope>
    <source>
        <strain evidence="3 4">NRRL 64651</strain>
    </source>
</reference>
<dbReference type="Gene3D" id="3.40.50.300">
    <property type="entry name" value="P-loop containing nucleotide triphosphate hydrolases"/>
    <property type="match status" value="1"/>
</dbReference>
<dbReference type="SUPFAM" id="SSF52540">
    <property type="entry name" value="P-loop containing nucleoside triphosphate hydrolases"/>
    <property type="match status" value="1"/>
</dbReference>
<evidence type="ECO:0000313" key="3">
    <source>
        <dbReference type="EMBL" id="KAK7430837.1"/>
    </source>
</evidence>
<organism evidence="3 4">
    <name type="scientific">Neonectria magnoliae</name>
    <dbReference type="NCBI Taxonomy" id="2732573"/>
    <lineage>
        <taxon>Eukaryota</taxon>
        <taxon>Fungi</taxon>
        <taxon>Dikarya</taxon>
        <taxon>Ascomycota</taxon>
        <taxon>Pezizomycotina</taxon>
        <taxon>Sordariomycetes</taxon>
        <taxon>Hypocreomycetidae</taxon>
        <taxon>Hypocreales</taxon>
        <taxon>Nectriaceae</taxon>
        <taxon>Neonectria</taxon>
    </lineage>
</organism>
<dbReference type="InterPro" id="IPR001650">
    <property type="entry name" value="Helicase_C-like"/>
</dbReference>
<dbReference type="InterPro" id="IPR027417">
    <property type="entry name" value="P-loop_NTPase"/>
</dbReference>
<gene>
    <name evidence="3" type="ORF">QQZ08_002626</name>
</gene>
<proteinExistence type="predicted"/>